<proteinExistence type="predicted"/>
<name>A0ABP9Z1N7_9FUNG</name>
<sequence>MAHISFCFIPIQTHLNLAIAEKYQHGIGEVSANGQHALDQYASRPTEWLKFTKSDVLYTSSHSKNLNSLPPVLVEVQYSGNMSFYRRSIDYGLSVTKRHSTPPAISILLEDHQGGSSKKRAVDCLDQVLTKINQPQKKATGSILSNNDEDWKFVEKYYEDHGSLNWEAIFKLGKLNERFGNYSKWTSAKAAYYRFKKQNQ</sequence>
<reference evidence="1 2" key="1">
    <citation type="submission" date="2024-04" db="EMBL/GenBank/DDBJ databases">
        <title>genome sequences of Mucor flavus KT1a and Helicostylum pulchrum KT1b strains isolated from the surface of a dry-aged beef.</title>
        <authorList>
            <person name="Toyotome T."/>
            <person name="Hosono M."/>
            <person name="Torimaru M."/>
            <person name="Fukuda K."/>
            <person name="Mikami N."/>
        </authorList>
    </citation>
    <scope>NUCLEOTIDE SEQUENCE [LARGE SCALE GENOMIC DNA]</scope>
    <source>
        <strain evidence="1 2">KT1a</strain>
    </source>
</reference>
<evidence type="ECO:0000313" key="2">
    <source>
        <dbReference type="Proteomes" id="UP001473302"/>
    </source>
</evidence>
<comment type="caution">
    <text evidence="1">The sequence shown here is derived from an EMBL/GenBank/DDBJ whole genome shotgun (WGS) entry which is preliminary data.</text>
</comment>
<organism evidence="1 2">
    <name type="scientific">Mucor flavus</name>
    <dbReference type="NCBI Taxonomy" id="439312"/>
    <lineage>
        <taxon>Eukaryota</taxon>
        <taxon>Fungi</taxon>
        <taxon>Fungi incertae sedis</taxon>
        <taxon>Mucoromycota</taxon>
        <taxon>Mucoromycotina</taxon>
        <taxon>Mucoromycetes</taxon>
        <taxon>Mucorales</taxon>
        <taxon>Mucorineae</taxon>
        <taxon>Mucoraceae</taxon>
        <taxon>Mucor</taxon>
    </lineage>
</organism>
<keyword evidence="2" id="KW-1185">Reference proteome</keyword>
<protein>
    <submittedName>
        <fullName evidence="1">Uncharacterized protein</fullName>
    </submittedName>
</protein>
<dbReference type="EMBL" id="BAABUK010000015">
    <property type="protein sequence ID" value="GAA5813007.1"/>
    <property type="molecule type" value="Genomic_DNA"/>
</dbReference>
<evidence type="ECO:0000313" key="1">
    <source>
        <dbReference type="EMBL" id="GAA5813007.1"/>
    </source>
</evidence>
<dbReference type="Proteomes" id="UP001473302">
    <property type="component" value="Unassembled WGS sequence"/>
</dbReference>
<gene>
    <name evidence="1" type="ORF">MFLAVUS_006473</name>
</gene>
<accession>A0ABP9Z1N7</accession>